<evidence type="ECO:0000259" key="9">
    <source>
        <dbReference type="PROSITE" id="PS50235"/>
    </source>
</evidence>
<dbReference type="Gene3D" id="1.20.58.80">
    <property type="entry name" value="Phosphotransferase system, lactose/cellobiose-type IIA subunit"/>
    <property type="match status" value="1"/>
</dbReference>
<dbReference type="InterPro" id="IPR015063">
    <property type="entry name" value="USP8_dimer"/>
</dbReference>
<evidence type="ECO:0000313" key="10">
    <source>
        <dbReference type="EMBL" id="KAI9260589.1"/>
    </source>
</evidence>
<organism evidence="10 11">
    <name type="scientific">Phascolomyces articulosus</name>
    <dbReference type="NCBI Taxonomy" id="60185"/>
    <lineage>
        <taxon>Eukaryota</taxon>
        <taxon>Fungi</taxon>
        <taxon>Fungi incertae sedis</taxon>
        <taxon>Mucoromycota</taxon>
        <taxon>Mucoromycotina</taxon>
        <taxon>Mucoromycetes</taxon>
        <taxon>Mucorales</taxon>
        <taxon>Lichtheimiaceae</taxon>
        <taxon>Phascolomyces</taxon>
    </lineage>
</organism>
<sequence length="1047" mass="118109">MSRPPYISNGQSRSSVSLQELHRRAAFNMADANKYNAKQWLSTASRLFDEGDRARQLNDIEGAYVHYFKSCNIWIEIIKKHSGFDEIRSLSLYHAMNKRIPEVLQWLETTKNEIEQTQVPLQNPQPVPLPAVQSNTPTGSDNMDRFPPVSALESAWPETNKEEVSLDDLPSVPTHAPQAARRMPMPTPPDQHHQQLQPTRRKPLVPSNSPIPLMPSSSSTSSSSSTMPLVPPIHENHHLPVSSASSTTSSHYSSSEFESSAIKRLNIPQRSSFAFPSALIVDPATLAKWLLLRENRPSILLLDVRPLSMYNEGCIRHTWICQIEPLSLRQEVTSQKIQRSLIMNPESEQMLFDQRNKFDLIVYYDQDTQRLGDASIPLRQLVSAIYENEFNKPLQRMPMMLAGGFAAWEQVIGDRGIFCHNGHNNTKQRSGNVKQEPQDKENKQPKETSRRRHWLEGVVGRGHHHRERLHKTTFDWFNGRQYDGEIQSMTRTSNGPTPPLQGIFANSIGTPSPGIELPPTTMPIVPPSHDMNYNNENHQNQPPTPTEESFMARYPDIKPNISSSATVAAAATAGPIPQAGTSLQRRRTFIDNPFHGFTETANNNYDVPPRLPAKPTRPLPPPPAPPAHYPSPPSHPHPSQQPIPRPSSAGPSAPPLPSKPDIMKHHAQEHPVIDSRYARISSDNSMSQLSTVQIGKTGLKNLGNTCFMSSIIQCLSGTTPLARYLLTGMYKQHVNKSNPLGTGGVLVQSLAELIRVMWSGNYNFISPVTFRQALVRFAPQFAGTEQQDSQEFLMFLLDGLHEDVNVVLERPRSKPETPEEEERFERLPDWQASGIAWNKYLERNESIIVSLFQGQYRSRLTCLTCKKTSTTYNTFMSLSLPIPAKGPVSTVNLYQCLDAFVKEEVLEGEDAWNCPHCKKLRRSTKSLTLSRMPVVLLIHLKRFSFEGPFRNKLETMVDCPTRNLDLSRYVPNSMIPPNAERPAFKYDLYGVSNHYGSLTGGHYTAAVRDGYQGDWHYFDDTRFSVCEEDKVVTRAAYNLFYVRSTVK</sequence>
<name>A0AAD5KBL8_9FUNG</name>
<dbReference type="Pfam" id="PF00443">
    <property type="entry name" value="UCH"/>
    <property type="match status" value="1"/>
</dbReference>
<evidence type="ECO:0000256" key="8">
    <source>
        <dbReference type="SAM" id="MobiDB-lite"/>
    </source>
</evidence>
<evidence type="ECO:0000256" key="5">
    <source>
        <dbReference type="ARBA" id="ARBA00022786"/>
    </source>
</evidence>
<feature type="compositionally biased region" description="Pro residues" evidence="8">
    <location>
        <begin position="609"/>
        <end position="645"/>
    </location>
</feature>
<feature type="region of interest" description="Disordered" evidence="8">
    <location>
        <begin position="119"/>
        <end position="252"/>
    </location>
</feature>
<dbReference type="SUPFAM" id="SSF140856">
    <property type="entry name" value="USP8 N-terminal domain-like"/>
    <property type="match status" value="1"/>
</dbReference>
<dbReference type="PANTHER" id="PTHR21646">
    <property type="entry name" value="UBIQUITIN CARBOXYL-TERMINAL HYDROLASE"/>
    <property type="match status" value="1"/>
</dbReference>
<feature type="compositionally biased region" description="Polar residues" evidence="8">
    <location>
        <begin position="422"/>
        <end position="435"/>
    </location>
</feature>
<comment type="similarity">
    <text evidence="2">Belongs to the peptidase C19 family.</text>
</comment>
<dbReference type="GO" id="GO:0004843">
    <property type="term" value="F:cysteine-type deubiquitinase activity"/>
    <property type="evidence" value="ECO:0007669"/>
    <property type="project" value="UniProtKB-EC"/>
</dbReference>
<evidence type="ECO:0000256" key="7">
    <source>
        <dbReference type="ARBA" id="ARBA00022807"/>
    </source>
</evidence>
<comment type="catalytic activity">
    <reaction evidence="1">
        <text>Thiol-dependent hydrolysis of ester, thioester, amide, peptide and isopeptide bonds formed by the C-terminal Gly of ubiquitin (a 76-residue protein attached to proteins as an intracellular targeting signal).</text>
        <dbReference type="EC" id="3.4.19.12"/>
    </reaction>
</comment>
<dbReference type="SUPFAM" id="SSF52821">
    <property type="entry name" value="Rhodanese/Cell cycle control phosphatase"/>
    <property type="match status" value="1"/>
</dbReference>
<dbReference type="Gene3D" id="3.40.250.10">
    <property type="entry name" value="Rhodanese-like domain"/>
    <property type="match status" value="1"/>
</dbReference>
<evidence type="ECO:0000256" key="3">
    <source>
        <dbReference type="ARBA" id="ARBA00012759"/>
    </source>
</evidence>
<dbReference type="SUPFAM" id="SSF54001">
    <property type="entry name" value="Cysteine proteinases"/>
    <property type="match status" value="1"/>
</dbReference>
<keyword evidence="7" id="KW-0788">Thiol protease</keyword>
<dbReference type="PROSITE" id="PS00972">
    <property type="entry name" value="USP_1"/>
    <property type="match status" value="1"/>
</dbReference>
<dbReference type="PROSITE" id="PS00973">
    <property type="entry name" value="USP_2"/>
    <property type="match status" value="1"/>
</dbReference>
<dbReference type="EC" id="3.4.19.12" evidence="3"/>
<dbReference type="Pfam" id="PF08969">
    <property type="entry name" value="USP8_dimer"/>
    <property type="match status" value="1"/>
</dbReference>
<keyword evidence="11" id="KW-1185">Reference proteome</keyword>
<accession>A0AAD5KBL8</accession>
<dbReference type="GO" id="GO:0016579">
    <property type="term" value="P:protein deubiquitination"/>
    <property type="evidence" value="ECO:0007669"/>
    <property type="project" value="InterPro"/>
</dbReference>
<comment type="caution">
    <text evidence="10">The sequence shown here is derived from an EMBL/GenBank/DDBJ whole genome shotgun (WGS) entry which is preliminary data.</text>
</comment>
<protein>
    <recommendedName>
        <fullName evidence="3">ubiquitinyl hydrolase 1</fullName>
        <ecNumber evidence="3">3.4.19.12</ecNumber>
    </recommendedName>
</protein>
<feature type="region of interest" description="Disordered" evidence="8">
    <location>
        <begin position="594"/>
        <end position="662"/>
    </location>
</feature>
<dbReference type="EMBL" id="JAIXMP010000016">
    <property type="protein sequence ID" value="KAI9260589.1"/>
    <property type="molecule type" value="Genomic_DNA"/>
</dbReference>
<dbReference type="Proteomes" id="UP001209540">
    <property type="component" value="Unassembled WGS sequence"/>
</dbReference>
<feature type="region of interest" description="Disordered" evidence="8">
    <location>
        <begin position="419"/>
        <end position="452"/>
    </location>
</feature>
<keyword evidence="5" id="KW-0833">Ubl conjugation pathway</keyword>
<evidence type="ECO:0000256" key="1">
    <source>
        <dbReference type="ARBA" id="ARBA00000707"/>
    </source>
</evidence>
<proteinExistence type="inferred from homology"/>
<dbReference type="PROSITE" id="PS50235">
    <property type="entry name" value="USP_3"/>
    <property type="match status" value="1"/>
</dbReference>
<dbReference type="InterPro" id="IPR050185">
    <property type="entry name" value="Ub_carboxyl-term_hydrolase"/>
</dbReference>
<feature type="compositionally biased region" description="Basic and acidic residues" evidence="8">
    <location>
        <begin position="436"/>
        <end position="448"/>
    </location>
</feature>
<dbReference type="Gene3D" id="3.90.70.10">
    <property type="entry name" value="Cysteine proteinases"/>
    <property type="match status" value="1"/>
</dbReference>
<dbReference type="InterPro" id="IPR028889">
    <property type="entry name" value="USP"/>
</dbReference>
<dbReference type="InterPro" id="IPR036873">
    <property type="entry name" value="Rhodanese-like_dom_sf"/>
</dbReference>
<evidence type="ECO:0000256" key="2">
    <source>
        <dbReference type="ARBA" id="ARBA00009085"/>
    </source>
</evidence>
<dbReference type="GO" id="GO:0006508">
    <property type="term" value="P:proteolysis"/>
    <property type="evidence" value="ECO:0007669"/>
    <property type="project" value="UniProtKB-KW"/>
</dbReference>
<keyword evidence="4" id="KW-0645">Protease</keyword>
<reference evidence="10" key="2">
    <citation type="submission" date="2023-02" db="EMBL/GenBank/DDBJ databases">
        <authorList>
            <consortium name="DOE Joint Genome Institute"/>
            <person name="Mondo S.J."/>
            <person name="Chang Y."/>
            <person name="Wang Y."/>
            <person name="Ahrendt S."/>
            <person name="Andreopoulos W."/>
            <person name="Barry K."/>
            <person name="Beard J."/>
            <person name="Benny G.L."/>
            <person name="Blankenship S."/>
            <person name="Bonito G."/>
            <person name="Cuomo C."/>
            <person name="Desiro A."/>
            <person name="Gervers K.A."/>
            <person name="Hundley H."/>
            <person name="Kuo A."/>
            <person name="LaButti K."/>
            <person name="Lang B.F."/>
            <person name="Lipzen A."/>
            <person name="O'Donnell K."/>
            <person name="Pangilinan J."/>
            <person name="Reynolds N."/>
            <person name="Sandor L."/>
            <person name="Smith M.W."/>
            <person name="Tsang A."/>
            <person name="Grigoriev I.V."/>
            <person name="Stajich J.E."/>
            <person name="Spatafora J.W."/>
        </authorList>
    </citation>
    <scope>NUCLEOTIDE SEQUENCE</scope>
    <source>
        <strain evidence="10">RSA 2281</strain>
    </source>
</reference>
<gene>
    <name evidence="10" type="ORF">BDA99DRAFT_551933</name>
</gene>
<dbReference type="CDD" id="cd02674">
    <property type="entry name" value="Peptidase_C19R"/>
    <property type="match status" value="1"/>
</dbReference>
<reference evidence="10" key="1">
    <citation type="journal article" date="2022" name="IScience">
        <title>Evolution of zygomycete secretomes and the origins of terrestrial fungal ecologies.</title>
        <authorList>
            <person name="Chang Y."/>
            <person name="Wang Y."/>
            <person name="Mondo S."/>
            <person name="Ahrendt S."/>
            <person name="Andreopoulos W."/>
            <person name="Barry K."/>
            <person name="Beard J."/>
            <person name="Benny G.L."/>
            <person name="Blankenship S."/>
            <person name="Bonito G."/>
            <person name="Cuomo C."/>
            <person name="Desiro A."/>
            <person name="Gervers K.A."/>
            <person name="Hundley H."/>
            <person name="Kuo A."/>
            <person name="LaButti K."/>
            <person name="Lang B.F."/>
            <person name="Lipzen A."/>
            <person name="O'Donnell K."/>
            <person name="Pangilinan J."/>
            <person name="Reynolds N."/>
            <person name="Sandor L."/>
            <person name="Smith M.E."/>
            <person name="Tsang A."/>
            <person name="Grigoriev I.V."/>
            <person name="Stajich J.E."/>
            <person name="Spatafora J.W."/>
        </authorList>
    </citation>
    <scope>NUCLEOTIDE SEQUENCE</scope>
    <source>
        <strain evidence="10">RSA 2281</strain>
    </source>
</reference>
<evidence type="ECO:0000256" key="6">
    <source>
        <dbReference type="ARBA" id="ARBA00022801"/>
    </source>
</evidence>
<feature type="domain" description="USP" evidence="9">
    <location>
        <begin position="697"/>
        <end position="1044"/>
    </location>
</feature>
<evidence type="ECO:0000313" key="11">
    <source>
        <dbReference type="Proteomes" id="UP001209540"/>
    </source>
</evidence>
<dbReference type="InterPro" id="IPR038765">
    <property type="entry name" value="Papain-like_cys_pep_sf"/>
</dbReference>
<dbReference type="AlphaFoldDB" id="A0AAD5KBL8"/>
<feature type="compositionally biased region" description="Low complexity" evidence="8">
    <location>
        <begin position="206"/>
        <end position="228"/>
    </location>
</feature>
<dbReference type="InterPro" id="IPR018200">
    <property type="entry name" value="USP_CS"/>
</dbReference>
<evidence type="ECO:0000256" key="4">
    <source>
        <dbReference type="ARBA" id="ARBA00022670"/>
    </source>
</evidence>
<dbReference type="PANTHER" id="PTHR21646:SF95">
    <property type="entry name" value="UBIQUITIN CARBOXYL-TERMINAL HYDROLASE 4-RELATED"/>
    <property type="match status" value="1"/>
</dbReference>
<feature type="compositionally biased region" description="Low complexity" evidence="8">
    <location>
        <begin position="242"/>
        <end position="252"/>
    </location>
</feature>
<keyword evidence="6" id="KW-0378">Hydrolase</keyword>
<dbReference type="InterPro" id="IPR001394">
    <property type="entry name" value="Peptidase_C19_UCH"/>
</dbReference>